<dbReference type="RefSeq" id="XP_026725297.1">
    <property type="nucleotide sequence ID" value="XM_026869496.1"/>
</dbReference>
<comment type="subcellular location">
    <subcellularLocation>
        <location evidence="1">Nucleus</location>
    </subcellularLocation>
</comment>
<dbReference type="GO" id="GO:0006352">
    <property type="term" value="P:DNA-templated transcription initiation"/>
    <property type="evidence" value="ECO:0007669"/>
    <property type="project" value="InterPro"/>
</dbReference>
<dbReference type="InterPro" id="IPR041178">
    <property type="entry name" value="RPA43_OB"/>
</dbReference>
<feature type="domain" description="RPA43 OB" evidence="6">
    <location>
        <begin position="100"/>
        <end position="181"/>
    </location>
</feature>
<evidence type="ECO:0000313" key="7">
    <source>
        <dbReference type="Proteomes" id="UP000322000"/>
    </source>
</evidence>
<dbReference type="AlphaFoldDB" id="A0A7E5VAI7"/>
<keyword evidence="3" id="KW-0804">Transcription</keyword>
<feature type="compositionally biased region" description="Basic and acidic residues" evidence="5">
    <location>
        <begin position="260"/>
        <end position="272"/>
    </location>
</feature>
<dbReference type="PANTHER" id="PTHR12709">
    <property type="entry name" value="DNA-DIRECTED RNA POLYMERASE II, III"/>
    <property type="match status" value="1"/>
</dbReference>
<reference evidence="8" key="1">
    <citation type="submission" date="2025-08" db="UniProtKB">
        <authorList>
            <consortium name="RefSeq"/>
        </authorList>
    </citation>
    <scope>IDENTIFICATION</scope>
</reference>
<evidence type="ECO:0000256" key="5">
    <source>
        <dbReference type="SAM" id="MobiDB-lite"/>
    </source>
</evidence>
<name>A0A7E5VAI7_TRINI</name>
<evidence type="ECO:0000256" key="4">
    <source>
        <dbReference type="ARBA" id="ARBA00023242"/>
    </source>
</evidence>
<feature type="region of interest" description="Disordered" evidence="5">
    <location>
        <begin position="212"/>
        <end position="304"/>
    </location>
</feature>
<keyword evidence="2 8" id="KW-0240">DNA-directed RNA polymerase</keyword>
<sequence>MSTIIKFDIKELKKLATDKNSCIIEKKVTQNLALQPWCLGNLKESIKNLLDYKIGKFDKEFNGILLSYKNPSILQNVGAIRNDNADIHFQVRADYFIFRPYVGATLTGIVNKKTMTHLGILVHRVFNVVIPRPTEEPGNMWVGSNVQEGQEVVFRIVVLDLYGALPYIRGELDERSIKLATDADDDEEIDSKQAHPMNVTYVDFDKTKPYSQKQIGDCLPQSTSKNSTKPLNSSKHQLKNLSTDNHVPMHNGKSGSAKTKNVDSEMSVSDKNKAKRQNKLLSESEQKQMETPTKPSKKHKRDVQ</sequence>
<evidence type="ECO:0000313" key="8">
    <source>
        <dbReference type="RefSeq" id="XP_026725297.1"/>
    </source>
</evidence>
<dbReference type="CTD" id="221830"/>
<evidence type="ECO:0000256" key="2">
    <source>
        <dbReference type="ARBA" id="ARBA00022478"/>
    </source>
</evidence>
<keyword evidence="7" id="KW-1185">Reference proteome</keyword>
<keyword evidence="4" id="KW-0539">Nucleus</keyword>
<feature type="compositionally biased region" description="Polar residues" evidence="5">
    <location>
        <begin position="212"/>
        <end position="245"/>
    </location>
</feature>
<dbReference type="OrthoDB" id="10250504at2759"/>
<accession>A0A7E5VAI7</accession>
<dbReference type="InParanoid" id="A0A7E5VAI7"/>
<dbReference type="KEGG" id="tnl:113492157"/>
<evidence type="ECO:0000259" key="6">
    <source>
        <dbReference type="Pfam" id="PF17875"/>
    </source>
</evidence>
<dbReference type="PANTHER" id="PTHR12709:SF5">
    <property type="entry name" value="DNA-DIRECTED RNA POLYMERASE I SUBUNIT RPA43"/>
    <property type="match status" value="1"/>
</dbReference>
<dbReference type="GO" id="GO:0005736">
    <property type="term" value="C:RNA polymerase I complex"/>
    <property type="evidence" value="ECO:0007669"/>
    <property type="project" value="TreeGrafter"/>
</dbReference>
<feature type="compositionally biased region" description="Basic residues" evidence="5">
    <location>
        <begin position="295"/>
        <end position="304"/>
    </location>
</feature>
<dbReference type="InterPro" id="IPR045113">
    <property type="entry name" value="Rpb7-like"/>
</dbReference>
<gene>
    <name evidence="8" type="primary">LOC113492157</name>
</gene>
<evidence type="ECO:0000256" key="3">
    <source>
        <dbReference type="ARBA" id="ARBA00023163"/>
    </source>
</evidence>
<dbReference type="GeneID" id="113492157"/>
<evidence type="ECO:0000256" key="1">
    <source>
        <dbReference type="ARBA" id="ARBA00004123"/>
    </source>
</evidence>
<proteinExistence type="predicted"/>
<dbReference type="Pfam" id="PF17875">
    <property type="entry name" value="RPA43_OB"/>
    <property type="match status" value="1"/>
</dbReference>
<dbReference type="Gene3D" id="3.30.1490.120">
    <property type="entry name" value="RNA polymerase Rpb7-like, N-terminal domain"/>
    <property type="match status" value="1"/>
</dbReference>
<dbReference type="InterPro" id="IPR036898">
    <property type="entry name" value="RNA_pol_Rpb7-like_N_sf"/>
</dbReference>
<organism evidence="7 8">
    <name type="scientific">Trichoplusia ni</name>
    <name type="common">Cabbage looper</name>
    <dbReference type="NCBI Taxonomy" id="7111"/>
    <lineage>
        <taxon>Eukaryota</taxon>
        <taxon>Metazoa</taxon>
        <taxon>Ecdysozoa</taxon>
        <taxon>Arthropoda</taxon>
        <taxon>Hexapoda</taxon>
        <taxon>Insecta</taxon>
        <taxon>Pterygota</taxon>
        <taxon>Neoptera</taxon>
        <taxon>Endopterygota</taxon>
        <taxon>Lepidoptera</taxon>
        <taxon>Glossata</taxon>
        <taxon>Ditrysia</taxon>
        <taxon>Noctuoidea</taxon>
        <taxon>Noctuidae</taxon>
        <taxon>Plusiinae</taxon>
        <taxon>Trichoplusia</taxon>
    </lineage>
</organism>
<dbReference type="Gene3D" id="2.40.50.1060">
    <property type="match status" value="1"/>
</dbReference>
<dbReference type="GO" id="GO:0006362">
    <property type="term" value="P:transcription elongation by RNA polymerase I"/>
    <property type="evidence" value="ECO:0007669"/>
    <property type="project" value="TreeGrafter"/>
</dbReference>
<protein>
    <submittedName>
        <fullName evidence="8">DNA-directed RNA polymerase I subunit RPA43</fullName>
    </submittedName>
</protein>
<dbReference type="FunCoup" id="A0A7E5VAI7">
    <property type="interactions" value="394"/>
</dbReference>
<dbReference type="Proteomes" id="UP000322000">
    <property type="component" value="Chromosome 3"/>
</dbReference>